<dbReference type="Gene3D" id="2.170.130.10">
    <property type="entry name" value="TonB-dependent receptor, plug domain"/>
    <property type="match status" value="1"/>
</dbReference>
<feature type="chain" id="PRO_5045623982" evidence="4">
    <location>
        <begin position="27"/>
        <end position="1059"/>
    </location>
</feature>
<evidence type="ECO:0000256" key="1">
    <source>
        <dbReference type="ARBA" id="ARBA00004442"/>
    </source>
</evidence>
<dbReference type="InterPro" id="IPR036942">
    <property type="entry name" value="Beta-barrel_TonB_sf"/>
</dbReference>
<dbReference type="SUPFAM" id="SSF56935">
    <property type="entry name" value="Porins"/>
    <property type="match status" value="1"/>
</dbReference>
<dbReference type="InterPro" id="IPR037066">
    <property type="entry name" value="Plug_dom_sf"/>
</dbReference>
<dbReference type="Proteomes" id="UP001325680">
    <property type="component" value="Chromosome"/>
</dbReference>
<evidence type="ECO:0000256" key="4">
    <source>
        <dbReference type="SAM" id="SignalP"/>
    </source>
</evidence>
<dbReference type="Gene3D" id="2.40.170.20">
    <property type="entry name" value="TonB-dependent receptor, beta-barrel domain"/>
    <property type="match status" value="1"/>
</dbReference>
<comment type="subcellular location">
    <subcellularLocation>
        <location evidence="1">Cell outer membrane</location>
    </subcellularLocation>
</comment>
<accession>A0ABZ0W5E7</accession>
<dbReference type="EMBL" id="CP139960">
    <property type="protein sequence ID" value="WQD37858.1"/>
    <property type="molecule type" value="Genomic_DNA"/>
</dbReference>
<dbReference type="Gene3D" id="2.60.40.1120">
    <property type="entry name" value="Carboxypeptidase-like, regulatory domain"/>
    <property type="match status" value="1"/>
</dbReference>
<evidence type="ECO:0000313" key="6">
    <source>
        <dbReference type="EMBL" id="WQD37858.1"/>
    </source>
</evidence>
<feature type="domain" description="TonB-dependent receptor plug" evidence="5">
    <location>
        <begin position="150"/>
        <end position="252"/>
    </location>
</feature>
<dbReference type="InterPro" id="IPR023996">
    <property type="entry name" value="TonB-dep_OMP_SusC/RagA"/>
</dbReference>
<keyword evidence="2" id="KW-0472">Membrane</keyword>
<dbReference type="InterPro" id="IPR008969">
    <property type="entry name" value="CarboxyPept-like_regulatory"/>
</dbReference>
<feature type="signal peptide" evidence="4">
    <location>
        <begin position="1"/>
        <end position="26"/>
    </location>
</feature>
<gene>
    <name evidence="6" type="ORF">U0035_19520</name>
</gene>
<reference evidence="6 7" key="1">
    <citation type="submission" date="2023-12" db="EMBL/GenBank/DDBJ databases">
        <title>Genome sequencing and assembly of bacterial species from a model synthetic community.</title>
        <authorList>
            <person name="Hogle S.L."/>
        </authorList>
    </citation>
    <scope>NUCLEOTIDE SEQUENCE [LARGE SCALE GENOMIC DNA]</scope>
    <source>
        <strain evidence="6 7">HAMBI_3031</strain>
    </source>
</reference>
<sequence length="1059" mass="116251">MMYKSFKPVLTVAMTLLLFATGSAQTTDSLNQKKVPVALEERVVTGVVRDAATRWGINGARLQVQGFSATIADSVGQYTIKVPAPTAIILVEADGYDPQVVSVKHRDQIEVVLLSRSTKSFNETMVTPTGRLVRKFITSNAEQVMAKGWQQPMETVDAMLQGEVAGLNSIRRSGGQGAGANLFLNGINSLYATNRPLIIVDGMPFEANDYGQSLVANNYTNPLSIIDVKDIDRITVLKDAAGIYGAKGSNGTIIITTVSAEGRQATQIDAGVFASFNVAPQNLPLLNVSDYRSHLSRMLATSGMTAEEIAAQPFMVDNVSSPDYYKYHNNTDWQRKVFNNSMNQNGYVRITGGDNIATYGLTVGYLKNTGIIKNTELERYHTRFNADFNFTEKLTGKVNLSFSYNEQNLKDQGIADKTGPLFNALVKSPFLADRERAADGTESPNLEAVDILGLSNPVVLTDLLQASNKYYRFFGSYGFKFEINKYMAASTLIGIQFDKVRETFFVPSEGVVRDTLWNAVANNRMGSQVKQLFSLFNDTKLEYNRNFNYNHSVTARLGIRYQNNRANQISVTTANSATDDLVSVQNGLAALRLVTGDMGEWNWMNAYLGADYGFKNKIFLSLNMAMDGSSRFGVKAANGLSIAGRQFPLFPSLGAAWLLSSEKFMSASDINLLKLRASYGIAGNDDIGNYTGLFLYTGQNLLGAQGFVRKGIANPSLQWETVHKLNGGVDLAFWNERVTFSLDAFSNRTTNMLVYRPLQSPAGFSTVLTNDGELKNNGVEGSFNVRVVNTKDVKWDFGANIATYKNKIVSVPGGEIFTEFAGATIRTAAGQPANQFYGYQTNGIFSSNAEATSAGLSMVNEKGGTTAFKGGDVRFVDMNGDKLIDENDRTVIGDANPDFFGGISNRLIYRGFELSALITYSVGSEVFNYLRYRLESQSGPENQLQSVLNSWRTDGQQTNMPRANWGDPMGNNRFSDRWIEDGSYLRLRSLNLTYNFKMKPGAPFKSIAVSATGNNLFTVTKYLGYDPEFSPFPSPLAQGIDTGMDPVFKNVVLGVRLGL</sequence>
<evidence type="ECO:0000256" key="2">
    <source>
        <dbReference type="ARBA" id="ARBA00023136"/>
    </source>
</evidence>
<dbReference type="SUPFAM" id="SSF49464">
    <property type="entry name" value="Carboxypeptidase regulatory domain-like"/>
    <property type="match status" value="1"/>
</dbReference>
<proteinExistence type="predicted"/>
<dbReference type="RefSeq" id="WP_114790613.1">
    <property type="nucleotide sequence ID" value="NZ_CP139960.1"/>
</dbReference>
<evidence type="ECO:0000259" key="5">
    <source>
        <dbReference type="Pfam" id="PF07715"/>
    </source>
</evidence>
<keyword evidence="4" id="KW-0732">Signal</keyword>
<keyword evidence="7" id="KW-1185">Reference proteome</keyword>
<name>A0ABZ0W5E7_9BACT</name>
<evidence type="ECO:0000313" key="7">
    <source>
        <dbReference type="Proteomes" id="UP001325680"/>
    </source>
</evidence>
<evidence type="ECO:0000256" key="3">
    <source>
        <dbReference type="ARBA" id="ARBA00023237"/>
    </source>
</evidence>
<keyword evidence="3" id="KW-0998">Cell outer membrane</keyword>
<dbReference type="InterPro" id="IPR012910">
    <property type="entry name" value="Plug_dom"/>
</dbReference>
<dbReference type="NCBIfam" id="TIGR04056">
    <property type="entry name" value="OMP_RagA_SusC"/>
    <property type="match status" value="1"/>
</dbReference>
<protein>
    <submittedName>
        <fullName evidence="6">SusC/RagA family TonB-linked outer membrane protein</fullName>
    </submittedName>
</protein>
<dbReference type="Pfam" id="PF07715">
    <property type="entry name" value="Plug"/>
    <property type="match status" value="1"/>
</dbReference>
<organism evidence="6 7">
    <name type="scientific">Niabella yanshanensis</name>
    <dbReference type="NCBI Taxonomy" id="577386"/>
    <lineage>
        <taxon>Bacteria</taxon>
        <taxon>Pseudomonadati</taxon>
        <taxon>Bacteroidota</taxon>
        <taxon>Chitinophagia</taxon>
        <taxon>Chitinophagales</taxon>
        <taxon>Chitinophagaceae</taxon>
        <taxon>Niabella</taxon>
    </lineage>
</organism>